<sequence length="261" mass="29812">MAYRLHFLMRVLRLGYHFLSADIDSIWLSNPFEHIVQDTSITIQGQTHKEIKMSGGFVIVHATTQGRIFWQNIIDCQQQNLEYLRRQNGSQHKLGMSILTEQECINDRLNSTNKYLLDPYLFPDGRSFFDQQRPQSRGIVPVVIHGNWLVGLEPKVKRLLAWNLIAATANVCSPLESGIPYSSSHDNTRVHLRIRVLSYNRLKSLQRLLSSLLVANYLGDSVELEISIDRPSSNATAAAINEWKQLTAYMGDGVRNSSKFR</sequence>
<dbReference type="PANTHER" id="PTHR47032:SF1">
    <property type="entry name" value="UDP-D-XYLOSE:L-FUCOSE ALPHA-1,3-D-XYLOSYLTRANSFERASE-RELATED"/>
    <property type="match status" value="1"/>
</dbReference>
<evidence type="ECO:0000313" key="5">
    <source>
        <dbReference type="EMBL" id="CAF4208425.1"/>
    </source>
</evidence>
<dbReference type="PANTHER" id="PTHR47032">
    <property type="entry name" value="UDP-D-XYLOSE:L-FUCOSE ALPHA-1,3-D-XYLOSYLTRANSFERASE-RELATED"/>
    <property type="match status" value="1"/>
</dbReference>
<dbReference type="GO" id="GO:0005794">
    <property type="term" value="C:Golgi apparatus"/>
    <property type="evidence" value="ECO:0007669"/>
    <property type="project" value="TreeGrafter"/>
</dbReference>
<evidence type="ECO:0000313" key="4">
    <source>
        <dbReference type="EMBL" id="CAF3764805.1"/>
    </source>
</evidence>
<evidence type="ECO:0000313" key="6">
    <source>
        <dbReference type="Proteomes" id="UP000663868"/>
    </source>
</evidence>
<feature type="domain" description="Nucleotide-diphospho-sugar transferase" evidence="1">
    <location>
        <begin position="2"/>
        <end position="159"/>
    </location>
</feature>
<dbReference type="InterPro" id="IPR005069">
    <property type="entry name" value="Nucl-diP-sugar_transferase"/>
</dbReference>
<comment type="caution">
    <text evidence="4">The sequence shown here is derived from an EMBL/GenBank/DDBJ whole genome shotgun (WGS) entry which is preliminary data.</text>
</comment>
<organism evidence="4 6">
    <name type="scientific">Adineta steineri</name>
    <dbReference type="NCBI Taxonomy" id="433720"/>
    <lineage>
        <taxon>Eukaryota</taxon>
        <taxon>Metazoa</taxon>
        <taxon>Spiralia</taxon>
        <taxon>Gnathifera</taxon>
        <taxon>Rotifera</taxon>
        <taxon>Eurotatoria</taxon>
        <taxon>Bdelloidea</taxon>
        <taxon>Adinetida</taxon>
        <taxon>Adinetidae</taxon>
        <taxon>Adineta</taxon>
    </lineage>
</organism>
<dbReference type="Proteomes" id="UP000663868">
    <property type="component" value="Unassembled WGS sequence"/>
</dbReference>
<dbReference type="EMBL" id="CAJNOE010000348">
    <property type="protein sequence ID" value="CAF1164790.1"/>
    <property type="molecule type" value="Genomic_DNA"/>
</dbReference>
<dbReference type="Proteomes" id="UP000663844">
    <property type="component" value="Unassembled WGS sequence"/>
</dbReference>
<dbReference type="EMBL" id="CAJOAZ010009705">
    <property type="protein sequence ID" value="CAF4208425.1"/>
    <property type="molecule type" value="Genomic_DNA"/>
</dbReference>
<dbReference type="GO" id="GO:0016757">
    <property type="term" value="F:glycosyltransferase activity"/>
    <property type="evidence" value="ECO:0007669"/>
    <property type="project" value="TreeGrafter"/>
</dbReference>
<accession>A0A818Z535</accession>
<evidence type="ECO:0000313" key="3">
    <source>
        <dbReference type="EMBL" id="CAF1501870.1"/>
    </source>
</evidence>
<name>A0A818Z535_9BILA</name>
<dbReference type="AlphaFoldDB" id="A0A818Z535"/>
<gene>
    <name evidence="2" type="ORF">IZO911_LOCUS26539</name>
    <name evidence="3" type="ORF">JYZ213_LOCUS43529</name>
    <name evidence="4" type="ORF">KXQ929_LOCUS15016</name>
    <name evidence="5" type="ORF">OXD698_LOCUS41231</name>
</gene>
<dbReference type="Proteomes" id="UP000663860">
    <property type="component" value="Unassembled WGS sequence"/>
</dbReference>
<reference evidence="4" key="1">
    <citation type="submission" date="2021-02" db="EMBL/GenBank/DDBJ databases">
        <authorList>
            <person name="Nowell W R."/>
        </authorList>
    </citation>
    <scope>NUCLEOTIDE SEQUENCE</scope>
</reference>
<dbReference type="Pfam" id="PF03407">
    <property type="entry name" value="Nucleotid_trans"/>
    <property type="match status" value="1"/>
</dbReference>
<evidence type="ECO:0000313" key="2">
    <source>
        <dbReference type="EMBL" id="CAF1164790.1"/>
    </source>
</evidence>
<protein>
    <recommendedName>
        <fullName evidence="1">Nucleotide-diphospho-sugar transferase domain-containing protein</fullName>
    </recommendedName>
</protein>
<dbReference type="Proteomes" id="UP000663845">
    <property type="component" value="Unassembled WGS sequence"/>
</dbReference>
<evidence type="ECO:0000259" key="1">
    <source>
        <dbReference type="Pfam" id="PF03407"/>
    </source>
</evidence>
<dbReference type="InterPro" id="IPR052636">
    <property type="entry name" value="UDP-D-xylose:L-fucose_XylT"/>
</dbReference>
<dbReference type="EMBL" id="CAJNOG010002362">
    <property type="protein sequence ID" value="CAF1501870.1"/>
    <property type="molecule type" value="Genomic_DNA"/>
</dbReference>
<dbReference type="EMBL" id="CAJOBB010000852">
    <property type="protein sequence ID" value="CAF3764805.1"/>
    <property type="molecule type" value="Genomic_DNA"/>
</dbReference>
<proteinExistence type="predicted"/>